<dbReference type="AlphaFoldDB" id="A0A8J6P4Z0"/>
<dbReference type="Gene3D" id="3.30.70.1430">
    <property type="entry name" value="Multidrug efflux transporter AcrB pore domain"/>
    <property type="match status" value="2"/>
</dbReference>
<feature type="transmembrane region" description="Helical" evidence="1">
    <location>
        <begin position="330"/>
        <end position="348"/>
    </location>
</feature>
<dbReference type="EMBL" id="JACNIG010000307">
    <property type="protein sequence ID" value="MBC8433532.1"/>
    <property type="molecule type" value="Genomic_DNA"/>
</dbReference>
<accession>A0A8J6P4Z0</accession>
<feature type="transmembrane region" description="Helical" evidence="1">
    <location>
        <begin position="872"/>
        <end position="891"/>
    </location>
</feature>
<dbReference type="SUPFAM" id="SSF82866">
    <property type="entry name" value="Multidrug efflux transporter AcrB transmembrane domain"/>
    <property type="match status" value="2"/>
</dbReference>
<organism evidence="2 3">
    <name type="scientific">Candidatus Desulfatibia vada</name>
    <dbReference type="NCBI Taxonomy" id="2841696"/>
    <lineage>
        <taxon>Bacteria</taxon>
        <taxon>Pseudomonadati</taxon>
        <taxon>Thermodesulfobacteriota</taxon>
        <taxon>Desulfobacteria</taxon>
        <taxon>Desulfobacterales</taxon>
        <taxon>Desulfobacterales incertae sedis</taxon>
        <taxon>Candidatus Desulfatibia</taxon>
    </lineage>
</organism>
<dbReference type="Gene3D" id="3.30.70.1320">
    <property type="entry name" value="Multidrug efflux transporter AcrB pore domain like"/>
    <property type="match status" value="1"/>
</dbReference>
<evidence type="ECO:0000313" key="3">
    <source>
        <dbReference type="Proteomes" id="UP000605201"/>
    </source>
</evidence>
<dbReference type="SUPFAM" id="SSF82714">
    <property type="entry name" value="Multidrug efflux transporter AcrB TolC docking domain, DN and DC subdomains"/>
    <property type="match status" value="2"/>
</dbReference>
<dbReference type="Gene3D" id="3.30.2090.10">
    <property type="entry name" value="Multidrug efflux transporter AcrB TolC docking domain, DN and DC subdomains"/>
    <property type="match status" value="2"/>
</dbReference>
<feature type="transmembrane region" description="Helical" evidence="1">
    <location>
        <begin position="385"/>
        <end position="407"/>
    </location>
</feature>
<dbReference type="Gene3D" id="3.30.70.1440">
    <property type="entry name" value="Multidrug efflux transporter AcrB pore domain"/>
    <property type="match status" value="1"/>
</dbReference>
<dbReference type="Pfam" id="PF00873">
    <property type="entry name" value="ACR_tran"/>
    <property type="match status" value="1"/>
</dbReference>
<feature type="transmembrane region" description="Helical" evidence="1">
    <location>
        <begin position="523"/>
        <end position="542"/>
    </location>
</feature>
<dbReference type="SUPFAM" id="SSF82693">
    <property type="entry name" value="Multidrug efflux transporter AcrB pore domain, PN1, PN2, PC1 and PC2 subdomains"/>
    <property type="match status" value="3"/>
</dbReference>
<feature type="transmembrane region" description="Helical" evidence="1">
    <location>
        <begin position="1001"/>
        <end position="1027"/>
    </location>
</feature>
<sequence length="1051" mass="115609">MRGAVTWFAENHVAANLLMLFLLLAGIATGLTMKLEIFPEVSLDRISITTVYTGASPAEVEEAVVRRIEEKIAGLAGIKRIDSTAREGFGSVVVEVMKGWDLKKLLDEVKAEVDRITTLPEEAEKPIVREITRQSQVINLAVYGDVPETTIKYLAEKIKDDLTNLPGITQAELSAVRTSEIHIEISEETLRRFGLTLGHVAETVTRGSLDLPAGSVKTDGGEILVRTKGRRYFAADFGDIAVITRTDGSRVTLGQLADISDGFQDLDLTARFQGKPAAIINVFRVADQNALKVADAVKAYINELRASLPHGVDVSYFGDRSKILRSRIELLLRNMALGLLLVSILLGLVMNIRLAFWVTLGIPISFAAGMIVLPQIDVSINMISLFAFIMVLGIVVDDAIIVGENIYRRQEQGLPPLKAAVEGTLEVGRPVIFSVLTTMVAFWPLLLAGGTMGKFMRNIPIVVILVLAGSLVEALFILPAHLAYSKAAISLAAGTMREKAPARALKWIIKKPYARLVDFCVRWRYATVALGIAILLLTVGVWQAGWIKYTFFPKVEGDVLECLITMPAGTPVQRTRQVVAHLEKTALEVLDKAGRGWPADAPPLLEHSISMVGAQFGRHGRSGESGEHLAQVWIQLLDGEERNISSMKLNNLWRQRAGSIPDAESVTFKSSLHSAGNPVEVHLSLDDHKLLLAAAEDLKTELKQYPGVFDIDDSFLPGKKEMQLKLKPAASSLGLNLTDLARQVRHAFYGAEALRFQRDKDEVKVLVRYPENQRKSLRNVEEMRIRTPDGFEVPFSQVAAVKMEQGYAAIERAQRRRVIKVTADVDETVANAQEIRTDLVKRYLPQLKNMYPGLRHTIEGAGERQRESLTDVFRGFIIALFLIYALLAIPFKSFTQPLVVMAAIPFGMVGAVLGHLIMGFNLSIVSLFGIVGLSGVVVNDSLVLMDRTNRLRQEGATAHDAITRAGGQRFRAIILTSLTTFAGLSPMLLEQSRQARFLIPMAVSLGYGVLFATVITLILIPCGYMILDDLHNLFAKLRTGTSADDPKLERN</sequence>
<keyword evidence="1" id="KW-0472">Membrane</keyword>
<dbReference type="Proteomes" id="UP000605201">
    <property type="component" value="Unassembled WGS sequence"/>
</dbReference>
<dbReference type="GO" id="GO:0042910">
    <property type="term" value="F:xenobiotic transmembrane transporter activity"/>
    <property type="evidence" value="ECO:0007669"/>
    <property type="project" value="TreeGrafter"/>
</dbReference>
<dbReference type="Gene3D" id="1.20.1640.10">
    <property type="entry name" value="Multidrug efflux transporter AcrB transmembrane domain"/>
    <property type="match status" value="2"/>
</dbReference>
<dbReference type="InterPro" id="IPR027463">
    <property type="entry name" value="AcrB_DN_DC_subdom"/>
</dbReference>
<dbReference type="PANTHER" id="PTHR32063">
    <property type="match status" value="1"/>
</dbReference>
<evidence type="ECO:0000313" key="2">
    <source>
        <dbReference type="EMBL" id="MBC8433532.1"/>
    </source>
</evidence>
<dbReference type="InterPro" id="IPR001036">
    <property type="entry name" value="Acrflvin-R"/>
</dbReference>
<comment type="caution">
    <text evidence="2">The sequence shown here is derived from an EMBL/GenBank/DDBJ whole genome shotgun (WGS) entry which is preliminary data.</text>
</comment>
<dbReference type="PANTHER" id="PTHR32063:SF33">
    <property type="entry name" value="RND SUPERFAMILY EFFLUX PUMP PERMEASE COMPONENT"/>
    <property type="match status" value="1"/>
</dbReference>
<feature type="transmembrane region" description="Helical" evidence="1">
    <location>
        <begin position="427"/>
        <end position="447"/>
    </location>
</feature>
<feature type="transmembrane region" description="Helical" evidence="1">
    <location>
        <begin position="459"/>
        <end position="478"/>
    </location>
</feature>
<feature type="transmembrane region" description="Helical" evidence="1">
    <location>
        <begin position="897"/>
        <end position="917"/>
    </location>
</feature>
<reference evidence="2 3" key="1">
    <citation type="submission" date="2020-08" db="EMBL/GenBank/DDBJ databases">
        <title>Bridging the membrane lipid divide: bacteria of the FCB group superphylum have the potential to synthesize archaeal ether lipids.</title>
        <authorList>
            <person name="Villanueva L."/>
            <person name="Von Meijenfeldt F.A.B."/>
            <person name="Westbye A.B."/>
            <person name="Yadav S."/>
            <person name="Hopmans E.C."/>
            <person name="Dutilh B.E."/>
            <person name="Sinninghe Damste J.S."/>
        </authorList>
    </citation>
    <scope>NUCLEOTIDE SEQUENCE [LARGE SCALE GENOMIC DNA]</scope>
    <source>
        <strain evidence="2">NIOZ-UU17</strain>
    </source>
</reference>
<feature type="transmembrane region" description="Helical" evidence="1">
    <location>
        <begin position="354"/>
        <end position="373"/>
    </location>
</feature>
<dbReference type="GO" id="GO:0005886">
    <property type="term" value="C:plasma membrane"/>
    <property type="evidence" value="ECO:0007669"/>
    <property type="project" value="TreeGrafter"/>
</dbReference>
<gene>
    <name evidence="2" type="ORF">H8D96_16615</name>
</gene>
<evidence type="ECO:0000256" key="1">
    <source>
        <dbReference type="SAM" id="Phobius"/>
    </source>
</evidence>
<keyword evidence="1" id="KW-0812">Transmembrane</keyword>
<proteinExistence type="predicted"/>
<keyword evidence="1" id="KW-1133">Transmembrane helix</keyword>
<feature type="transmembrane region" description="Helical" evidence="1">
    <location>
        <begin position="12"/>
        <end position="33"/>
    </location>
</feature>
<protein>
    <submittedName>
        <fullName evidence="2">Efflux RND transporter permease subunit</fullName>
    </submittedName>
</protein>
<name>A0A8J6P4Z0_9BACT</name>
<feature type="transmembrane region" description="Helical" evidence="1">
    <location>
        <begin position="924"/>
        <end position="945"/>
    </location>
</feature>
<dbReference type="PRINTS" id="PR00702">
    <property type="entry name" value="ACRIFLAVINRP"/>
</dbReference>